<dbReference type="OrthoDB" id="122286at2"/>
<evidence type="ECO:0000313" key="3">
    <source>
        <dbReference type="Proteomes" id="UP000059574"/>
    </source>
</evidence>
<dbReference type="InterPro" id="IPR036390">
    <property type="entry name" value="WH_DNA-bd_sf"/>
</dbReference>
<feature type="domain" description="Transcription regulator PadR N-terminal" evidence="1">
    <location>
        <begin position="23"/>
        <end position="93"/>
    </location>
</feature>
<dbReference type="EMBL" id="CP013200">
    <property type="protein sequence ID" value="ALO65213.1"/>
    <property type="molecule type" value="Genomic_DNA"/>
</dbReference>
<name>A0A0S2LUK5_9MICC</name>
<reference evidence="3" key="1">
    <citation type="submission" date="2015-11" db="EMBL/GenBank/DDBJ databases">
        <authorList>
            <person name="Kumar R."/>
            <person name="Singh D."/>
            <person name="Swarnkar M.K."/>
            <person name="Singh A.K."/>
            <person name="Kumar S."/>
        </authorList>
    </citation>
    <scope>NUCLEOTIDE SEQUENCE [LARGE SCALE GENOMIC DNA]</scope>
    <source>
        <strain evidence="3">ERGS4:06</strain>
    </source>
</reference>
<proteinExistence type="predicted"/>
<dbReference type="RefSeq" id="WP_062285435.1">
    <property type="nucleotide sequence ID" value="NZ_CP013200.1"/>
</dbReference>
<gene>
    <name evidence="2" type="ORF">AS189_00320</name>
</gene>
<evidence type="ECO:0000259" key="1">
    <source>
        <dbReference type="Pfam" id="PF03551"/>
    </source>
</evidence>
<dbReference type="InterPro" id="IPR036388">
    <property type="entry name" value="WH-like_DNA-bd_sf"/>
</dbReference>
<protein>
    <submittedName>
        <fullName evidence="2">PadR family transcriptional regulator</fullName>
    </submittedName>
</protein>
<dbReference type="Proteomes" id="UP000059574">
    <property type="component" value="Chromosome"/>
</dbReference>
<accession>A0A0S2LUK5</accession>
<organism evidence="2 3">
    <name type="scientific">Arthrobacter alpinus</name>
    <dbReference type="NCBI Taxonomy" id="656366"/>
    <lineage>
        <taxon>Bacteria</taxon>
        <taxon>Bacillati</taxon>
        <taxon>Actinomycetota</taxon>
        <taxon>Actinomycetes</taxon>
        <taxon>Micrococcales</taxon>
        <taxon>Micrococcaceae</taxon>
        <taxon>Arthrobacter</taxon>
    </lineage>
</organism>
<sequence length="120" mass="13082">MSSSIEEPWPGDWNRASLGLCALEALTGGPSYGYAIITALEDAGLGTIKGGTLYPLLTRFETAGWVEVEWRAGESGPGRKYFSLTAAGRTELDRQRKQWHTFTTRTTAFLATAPDRGVLQ</sequence>
<dbReference type="AlphaFoldDB" id="A0A0S2LUK5"/>
<dbReference type="PANTHER" id="PTHR33169:SF14">
    <property type="entry name" value="TRANSCRIPTIONAL REGULATOR RV3488"/>
    <property type="match status" value="1"/>
</dbReference>
<evidence type="ECO:0000313" key="2">
    <source>
        <dbReference type="EMBL" id="ALO65213.1"/>
    </source>
</evidence>
<dbReference type="SUPFAM" id="SSF46785">
    <property type="entry name" value="Winged helix' DNA-binding domain"/>
    <property type="match status" value="1"/>
</dbReference>
<dbReference type="Gene3D" id="1.10.10.10">
    <property type="entry name" value="Winged helix-like DNA-binding domain superfamily/Winged helix DNA-binding domain"/>
    <property type="match status" value="1"/>
</dbReference>
<dbReference type="Pfam" id="PF03551">
    <property type="entry name" value="PadR"/>
    <property type="match status" value="1"/>
</dbReference>
<dbReference type="InterPro" id="IPR052509">
    <property type="entry name" value="Metal_resp_DNA-bind_regulator"/>
</dbReference>
<dbReference type="InterPro" id="IPR005149">
    <property type="entry name" value="Tscrpt_reg_PadR_N"/>
</dbReference>
<dbReference type="PANTHER" id="PTHR33169">
    <property type="entry name" value="PADR-FAMILY TRANSCRIPTIONAL REGULATOR"/>
    <property type="match status" value="1"/>
</dbReference>
<reference evidence="2 3" key="2">
    <citation type="journal article" date="2016" name="J. Biotechnol.">
        <title>Complete genome sequence of Arthrobacter alpinus ERGS4:06, a yellow pigmented bacterium tolerant to cold and radiations isolated from Sikkim Himalaya.</title>
        <authorList>
            <person name="Kumar R."/>
            <person name="Singh D."/>
            <person name="Swarnkar M.K."/>
            <person name="Singh A.K."/>
            <person name="Kumar S."/>
        </authorList>
    </citation>
    <scope>NUCLEOTIDE SEQUENCE [LARGE SCALE GENOMIC DNA]</scope>
    <source>
        <strain evidence="2 3">ERGS4:06</strain>
    </source>
</reference>